<comment type="caution">
    <text evidence="1">The sequence shown here is derived from an EMBL/GenBank/DDBJ whole genome shotgun (WGS) entry which is preliminary data.</text>
</comment>
<organism evidence="1 2">
    <name type="scientific">Gossypium harknessii</name>
    <dbReference type="NCBI Taxonomy" id="34285"/>
    <lineage>
        <taxon>Eukaryota</taxon>
        <taxon>Viridiplantae</taxon>
        <taxon>Streptophyta</taxon>
        <taxon>Embryophyta</taxon>
        <taxon>Tracheophyta</taxon>
        <taxon>Spermatophyta</taxon>
        <taxon>Magnoliopsida</taxon>
        <taxon>eudicotyledons</taxon>
        <taxon>Gunneridae</taxon>
        <taxon>Pentapetalae</taxon>
        <taxon>rosids</taxon>
        <taxon>malvids</taxon>
        <taxon>Malvales</taxon>
        <taxon>Malvaceae</taxon>
        <taxon>Malvoideae</taxon>
        <taxon>Gossypium</taxon>
    </lineage>
</organism>
<accession>A0A7J9GR45</accession>
<evidence type="ECO:0000313" key="1">
    <source>
        <dbReference type="EMBL" id="MBA0800057.1"/>
    </source>
</evidence>
<keyword evidence="2" id="KW-1185">Reference proteome</keyword>
<dbReference type="AlphaFoldDB" id="A0A7J9GR45"/>
<gene>
    <name evidence="1" type="ORF">Gohar_010521</name>
</gene>
<sequence>MYCSQAVQDTPAWRDIHEDTSRWKDVHEMTPPDGLEQRIEQLELKYYRAREEKRRRPLFWHSIPAIMIY</sequence>
<dbReference type="Proteomes" id="UP000593560">
    <property type="component" value="Unassembled WGS sequence"/>
</dbReference>
<reference evidence="1 2" key="1">
    <citation type="journal article" date="2019" name="Genome Biol. Evol.">
        <title>Insights into the evolution of the New World diploid cottons (Gossypium, subgenus Houzingenia) based on genome sequencing.</title>
        <authorList>
            <person name="Grover C.E."/>
            <person name="Arick M.A. 2nd"/>
            <person name="Thrash A."/>
            <person name="Conover J.L."/>
            <person name="Sanders W.S."/>
            <person name="Peterson D.G."/>
            <person name="Frelichowski J.E."/>
            <person name="Scheffler J.A."/>
            <person name="Scheffler B.E."/>
            <person name="Wendel J.F."/>
        </authorList>
    </citation>
    <scope>NUCLEOTIDE SEQUENCE [LARGE SCALE GENOMIC DNA]</scope>
    <source>
        <strain evidence="1">0</strain>
        <tissue evidence="1">Leaf</tissue>
    </source>
</reference>
<proteinExistence type="predicted"/>
<dbReference type="EMBL" id="JABFAD010000006">
    <property type="protein sequence ID" value="MBA0800057.1"/>
    <property type="molecule type" value="Genomic_DNA"/>
</dbReference>
<protein>
    <submittedName>
        <fullName evidence="1">Uncharacterized protein</fullName>
    </submittedName>
</protein>
<evidence type="ECO:0000313" key="2">
    <source>
        <dbReference type="Proteomes" id="UP000593560"/>
    </source>
</evidence>
<name>A0A7J9GR45_9ROSI</name>